<dbReference type="Proteomes" id="UP001057221">
    <property type="component" value="Segment"/>
</dbReference>
<evidence type="ECO:0000313" key="1">
    <source>
        <dbReference type="EMBL" id="USN14498.1"/>
    </source>
</evidence>
<proteinExistence type="predicted"/>
<name>A0A9E7SJJ5_9CAUD</name>
<protein>
    <submittedName>
        <fullName evidence="1">Uncharacterized protein</fullName>
    </submittedName>
</protein>
<reference evidence="1 2" key="1">
    <citation type="submission" date="2022-05" db="EMBL/GenBank/DDBJ databases">
        <authorList>
            <person name="Friedrich I."/>
            <person name="Poehlein A."/>
            <person name="Schneider D."/>
            <person name="Hertel R."/>
            <person name="Daniel R."/>
        </authorList>
    </citation>
    <scope>NUCLEOTIDE SEQUENCE [LARGE SCALE GENOMIC DNA]</scope>
</reference>
<accession>A0A9E7SJJ5</accession>
<organism evidence="1 2">
    <name type="scientific">Brevundimonas phage vB_BpoS-Domovoi</name>
    <dbReference type="NCBI Taxonomy" id="2948598"/>
    <lineage>
        <taxon>Viruses</taxon>
        <taxon>Duplodnaviria</taxon>
        <taxon>Heunggongvirae</taxon>
        <taxon>Uroviricota</taxon>
        <taxon>Caudoviricetes</taxon>
        <taxon>Jeanschmidtviridae</taxon>
        <taxon>Marchewkavirus</taxon>
        <taxon>Marchewkavirus domovoi</taxon>
    </lineage>
</organism>
<dbReference type="EMBL" id="ON529855">
    <property type="protein sequence ID" value="USN14498.1"/>
    <property type="molecule type" value="Genomic_DNA"/>
</dbReference>
<sequence length="112" mass="12848">MSDVHLRLFHGRDDADQNMEDWGFEGPTIGPFRYIQITYMSELKFAMEREAFRAAFPEVIAEWEAKGYSNAHGSKVEGDDRFWIEHHITPQGDCLPFQGKFYGDCSIIAGVN</sequence>
<keyword evidence="2" id="KW-1185">Reference proteome</keyword>
<evidence type="ECO:0000313" key="2">
    <source>
        <dbReference type="Proteomes" id="UP001057221"/>
    </source>
</evidence>
<gene>
    <name evidence="1" type="ORF">DOMOVOI_00230</name>
</gene>